<reference evidence="2 3" key="1">
    <citation type="journal article" date="2015" name="Genome Announc.">
        <title>Complete genome sequence of Martelella endophytica YC6887, which has antifungal activity associated with a halophyte.</title>
        <authorList>
            <person name="Khan A."/>
            <person name="Khan H."/>
            <person name="Chung E.J."/>
            <person name="Hossain M.T."/>
            <person name="Chung Y.R."/>
        </authorList>
    </citation>
    <scope>NUCLEOTIDE SEQUENCE [LARGE SCALE GENOMIC DNA]</scope>
    <source>
        <strain evidence="2">YC6887</strain>
    </source>
</reference>
<sequence length="170" mass="18220">MAAFIGFVLSNFTLTFFVLGLIVAAVRIGMRPGVPGGAVEALLAWFLFFSIGVSFFYNFVMHVFFGKMAASFIGWADSPFQAEVGYASLGFAVVGFLAFAGGRGLRVAAIVGPTFFLWGAAIGHVLDMVRAHNFAPGNAGVIFWTDILLPVFGLALLWLSRSRSPDVGNR</sequence>
<feature type="transmembrane region" description="Helical" evidence="1">
    <location>
        <begin position="12"/>
        <end position="30"/>
    </location>
</feature>
<dbReference type="STRING" id="1486262.TM49_20980"/>
<evidence type="ECO:0000313" key="3">
    <source>
        <dbReference type="Proteomes" id="UP000032611"/>
    </source>
</evidence>
<keyword evidence="1" id="KW-0472">Membrane</keyword>
<dbReference type="KEGG" id="mey:TM49_20980"/>
<keyword evidence="1" id="KW-0812">Transmembrane</keyword>
<name>A0A0D5LUZ7_MAREN</name>
<keyword evidence="3" id="KW-1185">Reference proteome</keyword>
<dbReference type="Proteomes" id="UP000032611">
    <property type="component" value="Chromosome"/>
</dbReference>
<keyword evidence="1" id="KW-1133">Transmembrane helix</keyword>
<organism evidence="2 3">
    <name type="scientific">Martelella endophytica</name>
    <dbReference type="NCBI Taxonomy" id="1486262"/>
    <lineage>
        <taxon>Bacteria</taxon>
        <taxon>Pseudomonadati</taxon>
        <taxon>Pseudomonadota</taxon>
        <taxon>Alphaproteobacteria</taxon>
        <taxon>Hyphomicrobiales</taxon>
        <taxon>Aurantimonadaceae</taxon>
        <taxon>Martelella</taxon>
    </lineage>
</organism>
<dbReference type="Pfam" id="PF20589">
    <property type="entry name" value="DUF6790"/>
    <property type="match status" value="1"/>
</dbReference>
<accession>A0A0D5LUZ7</accession>
<evidence type="ECO:0000256" key="1">
    <source>
        <dbReference type="SAM" id="Phobius"/>
    </source>
</evidence>
<feature type="transmembrane region" description="Helical" evidence="1">
    <location>
        <begin position="107"/>
        <end position="126"/>
    </location>
</feature>
<dbReference type="PATRIC" id="fig|1486262.3.peg.4336"/>
<feature type="transmembrane region" description="Helical" evidence="1">
    <location>
        <begin position="42"/>
        <end position="64"/>
    </location>
</feature>
<dbReference type="OrthoDB" id="281633at2"/>
<dbReference type="AlphaFoldDB" id="A0A0D5LUZ7"/>
<dbReference type="RefSeq" id="WP_045684096.1">
    <property type="nucleotide sequence ID" value="NZ_CP010803.1"/>
</dbReference>
<gene>
    <name evidence="2" type="ORF">TM49_20980</name>
</gene>
<dbReference type="InterPro" id="IPR046740">
    <property type="entry name" value="DUF6790"/>
</dbReference>
<dbReference type="EMBL" id="CP010803">
    <property type="protein sequence ID" value="AJY47587.1"/>
    <property type="molecule type" value="Genomic_DNA"/>
</dbReference>
<feature type="transmembrane region" description="Helical" evidence="1">
    <location>
        <begin position="141"/>
        <end position="160"/>
    </location>
</feature>
<feature type="transmembrane region" description="Helical" evidence="1">
    <location>
        <begin position="84"/>
        <end position="100"/>
    </location>
</feature>
<evidence type="ECO:0000313" key="2">
    <source>
        <dbReference type="EMBL" id="AJY47587.1"/>
    </source>
</evidence>
<proteinExistence type="predicted"/>
<dbReference type="HOGENOM" id="CLU_119491_1_0_5"/>
<protein>
    <submittedName>
        <fullName evidence="2">Uncharacterized protein</fullName>
    </submittedName>
</protein>